<gene>
    <name evidence="2" type="ORF">ACFQRG_04225</name>
</gene>
<keyword evidence="3" id="KW-1185">Reference proteome</keyword>
<dbReference type="RefSeq" id="WP_380963994.1">
    <property type="nucleotide sequence ID" value="NZ_JBHTCO010000004.1"/>
</dbReference>
<dbReference type="PANTHER" id="PTHR43615:SF1">
    <property type="entry name" value="PPDK_N DOMAIN-CONTAINING PROTEIN"/>
    <property type="match status" value="1"/>
</dbReference>
<dbReference type="SUPFAM" id="SSF52009">
    <property type="entry name" value="Phosphohistidine domain"/>
    <property type="match status" value="1"/>
</dbReference>
<dbReference type="InterPro" id="IPR036637">
    <property type="entry name" value="Phosphohistidine_dom_sf"/>
</dbReference>
<evidence type="ECO:0000313" key="2">
    <source>
        <dbReference type="EMBL" id="MFC7392181.1"/>
    </source>
</evidence>
<dbReference type="Gene3D" id="3.50.30.10">
    <property type="entry name" value="Phosphohistidine domain"/>
    <property type="match status" value="1"/>
</dbReference>
<organism evidence="2 3">
    <name type="scientific">Scopulibacillus cellulosilyticus</name>
    <dbReference type="NCBI Taxonomy" id="2665665"/>
    <lineage>
        <taxon>Bacteria</taxon>
        <taxon>Bacillati</taxon>
        <taxon>Bacillota</taxon>
        <taxon>Bacilli</taxon>
        <taxon>Bacillales</taxon>
        <taxon>Sporolactobacillaceae</taxon>
        <taxon>Scopulibacillus</taxon>
    </lineage>
</organism>
<protein>
    <submittedName>
        <fullName evidence="2">PEP-utilizing enzyme</fullName>
    </submittedName>
</protein>
<dbReference type="PANTHER" id="PTHR43615">
    <property type="entry name" value="PHOSPHOENOLPYRUVATE SYNTHASE-RELATED"/>
    <property type="match status" value="1"/>
</dbReference>
<evidence type="ECO:0000259" key="1">
    <source>
        <dbReference type="Pfam" id="PF00391"/>
    </source>
</evidence>
<proteinExistence type="predicted"/>
<dbReference type="EMBL" id="JBHTCO010000004">
    <property type="protein sequence ID" value="MFC7392181.1"/>
    <property type="molecule type" value="Genomic_DNA"/>
</dbReference>
<evidence type="ECO:0000313" key="3">
    <source>
        <dbReference type="Proteomes" id="UP001596505"/>
    </source>
</evidence>
<feature type="domain" description="PEP-utilising enzyme mobile" evidence="1">
    <location>
        <begin position="471"/>
        <end position="541"/>
    </location>
</feature>
<comment type="caution">
    <text evidence="2">The sequence shown here is derived from an EMBL/GenBank/DDBJ whole genome shotgun (WGS) entry which is preliminary data.</text>
</comment>
<accession>A0ABW2PV61</accession>
<sequence length="549" mass="63705">MLDTKSVTEFQERLFLREEDKENNFWYQNDNNFPDNKTPLFLSYMLPAFNYGFNKAMIEKGKYPIGEIVLKSLNGYVYQSMEPFEGDINDRLKEQEDAARPLFPYLNKRMHQIINESLMPYYNKLEADSKKNLSLQECLEKVSELYNFYKKAWEVHFDVIYPTATLNSILEQLYGKLKNTKQTVQVYELLVGVMNKSLETERELWKFAERAKKRPALLDIFNHSRMDKLEENLSRIDDGKVFLASLKDLMKEYGYRKANTHEFIGHTWLEDLRDPLSTIQTYIRDDYDFEKDFSQKVQKREQQYKAFLESVPDSSLKEEFIKIYQWALPAASIRDDHHFYIDAMLTAKSRLFLLNVGAAMVKHQVIDDPEDILFFYLDEVKELCRNPENAAPLIRIRKEEYKEYQSIKVPKTFGTPPEKLKATQHFQQMFGSTEEQKSDKENVFKGFAASKGQYTGQVKVIHSQDEFDRLEKGDVLVCKTTTPSWTVLFSVASAVVTDAGGILSHSGIIAREYKIPAVVGTKVATTSLKDGDIVTVDGNQGVVTIEKQK</sequence>
<dbReference type="Proteomes" id="UP001596505">
    <property type="component" value="Unassembled WGS sequence"/>
</dbReference>
<name>A0ABW2PV61_9BACL</name>
<dbReference type="Pfam" id="PF00391">
    <property type="entry name" value="PEP-utilizers"/>
    <property type="match status" value="1"/>
</dbReference>
<dbReference type="InterPro" id="IPR008279">
    <property type="entry name" value="PEP-util_enz_mobile_dom"/>
</dbReference>
<reference evidence="3" key="1">
    <citation type="journal article" date="2019" name="Int. J. Syst. Evol. Microbiol.">
        <title>The Global Catalogue of Microorganisms (GCM) 10K type strain sequencing project: providing services to taxonomists for standard genome sequencing and annotation.</title>
        <authorList>
            <consortium name="The Broad Institute Genomics Platform"/>
            <consortium name="The Broad Institute Genome Sequencing Center for Infectious Disease"/>
            <person name="Wu L."/>
            <person name="Ma J."/>
        </authorList>
    </citation>
    <scope>NUCLEOTIDE SEQUENCE [LARGE SCALE GENOMIC DNA]</scope>
    <source>
        <strain evidence="3">CGMCC 1.16305</strain>
    </source>
</reference>
<dbReference type="InterPro" id="IPR051549">
    <property type="entry name" value="PEP_Utilizing_Enz"/>
</dbReference>